<dbReference type="InterPro" id="IPR016164">
    <property type="entry name" value="FAD-linked_Oxase-like_C"/>
</dbReference>
<dbReference type="InterPro" id="IPR036318">
    <property type="entry name" value="FAD-bd_PCMH-like_sf"/>
</dbReference>
<evidence type="ECO:0000256" key="4">
    <source>
        <dbReference type="ARBA" id="ARBA00022827"/>
    </source>
</evidence>
<reference evidence="9" key="1">
    <citation type="submission" date="2022-10" db="EMBL/GenBank/DDBJ databases">
        <title>The WGS of Solirubrobacter ginsenosidimutans DSM 21036.</title>
        <authorList>
            <person name="Jiang Z."/>
        </authorList>
    </citation>
    <scope>NUCLEOTIDE SEQUENCE</scope>
    <source>
        <strain evidence="9">DSM 21036</strain>
    </source>
</reference>
<organism evidence="9 10">
    <name type="scientific">Solirubrobacter ginsenosidimutans</name>
    <dbReference type="NCBI Taxonomy" id="490573"/>
    <lineage>
        <taxon>Bacteria</taxon>
        <taxon>Bacillati</taxon>
        <taxon>Actinomycetota</taxon>
        <taxon>Thermoleophilia</taxon>
        <taxon>Solirubrobacterales</taxon>
        <taxon>Solirubrobacteraceae</taxon>
        <taxon>Solirubrobacter</taxon>
    </lineage>
</organism>
<evidence type="ECO:0000313" key="9">
    <source>
        <dbReference type="EMBL" id="MDA0161012.1"/>
    </source>
</evidence>
<dbReference type="Pfam" id="PF01565">
    <property type="entry name" value="FAD_binding_4"/>
    <property type="match status" value="1"/>
</dbReference>
<dbReference type="Pfam" id="PF02754">
    <property type="entry name" value="CCG"/>
    <property type="match status" value="2"/>
</dbReference>
<comment type="cofactor">
    <cofactor evidence="1">
        <name>FAD</name>
        <dbReference type="ChEBI" id="CHEBI:57692"/>
    </cofactor>
</comment>
<dbReference type="GO" id="GO:0051536">
    <property type="term" value="F:iron-sulfur cluster binding"/>
    <property type="evidence" value="ECO:0007669"/>
    <property type="project" value="UniProtKB-KW"/>
</dbReference>
<dbReference type="AlphaFoldDB" id="A0A9X3S1G0"/>
<evidence type="ECO:0000259" key="8">
    <source>
        <dbReference type="PROSITE" id="PS51387"/>
    </source>
</evidence>
<evidence type="ECO:0000256" key="5">
    <source>
        <dbReference type="ARBA" id="ARBA00023002"/>
    </source>
</evidence>
<dbReference type="Gene3D" id="3.30.465.10">
    <property type="match status" value="2"/>
</dbReference>
<accession>A0A9X3S1G0</accession>
<keyword evidence="2" id="KW-0285">Flavoprotein</keyword>
<dbReference type="SUPFAM" id="SSF46548">
    <property type="entry name" value="alpha-helical ferredoxin"/>
    <property type="match status" value="1"/>
</dbReference>
<dbReference type="GO" id="GO:1903457">
    <property type="term" value="P:lactate catabolic process"/>
    <property type="evidence" value="ECO:0007669"/>
    <property type="project" value="TreeGrafter"/>
</dbReference>
<dbReference type="GO" id="GO:0071949">
    <property type="term" value="F:FAD binding"/>
    <property type="evidence" value="ECO:0007669"/>
    <property type="project" value="InterPro"/>
</dbReference>
<evidence type="ECO:0000313" key="10">
    <source>
        <dbReference type="Proteomes" id="UP001149140"/>
    </source>
</evidence>
<evidence type="ECO:0000256" key="3">
    <source>
        <dbReference type="ARBA" id="ARBA00022723"/>
    </source>
</evidence>
<protein>
    <submittedName>
        <fullName evidence="9">FAD-binding protein</fullName>
    </submittedName>
</protein>
<keyword evidence="4" id="KW-0274">FAD</keyword>
<proteinExistence type="predicted"/>
<name>A0A9X3S1G0_9ACTN</name>
<dbReference type="InterPro" id="IPR017900">
    <property type="entry name" value="4Fe4S_Fe_S_CS"/>
</dbReference>
<evidence type="ECO:0000256" key="1">
    <source>
        <dbReference type="ARBA" id="ARBA00001974"/>
    </source>
</evidence>
<dbReference type="GO" id="GO:0008720">
    <property type="term" value="F:D-lactate dehydrogenase (NAD+) activity"/>
    <property type="evidence" value="ECO:0007669"/>
    <property type="project" value="TreeGrafter"/>
</dbReference>
<dbReference type="GO" id="GO:0046872">
    <property type="term" value="F:metal ion binding"/>
    <property type="evidence" value="ECO:0007669"/>
    <property type="project" value="UniProtKB-KW"/>
</dbReference>
<keyword evidence="7" id="KW-0411">Iron-sulfur</keyword>
<dbReference type="Gene3D" id="3.30.70.2740">
    <property type="match status" value="1"/>
</dbReference>
<dbReference type="RefSeq" id="WP_270040160.1">
    <property type="nucleotide sequence ID" value="NZ_JAPDOD010000008.1"/>
</dbReference>
<dbReference type="InterPro" id="IPR016169">
    <property type="entry name" value="FAD-bd_PCMH_sub2"/>
</dbReference>
<dbReference type="Pfam" id="PF13183">
    <property type="entry name" value="Fer4_8"/>
    <property type="match status" value="1"/>
</dbReference>
<sequence>MEELATALERELAGDVRADAYTRHLYAADASMFALEPLAVAFPRDADDVARAVRVAARLGVPIVPRGGGTSLAGQTAGGRGLVLDLSRHLNAIEAIDPEARTVRVQPGVVQEQLNQAVKRYGLVFGPDTSTSNRATLGGMIGNNSSGSESIVYGTTVDHVLELEVVLADGTQATFSAAAEPASAPERRIHVGVQRLLREHARAIAEDYPRHWRQSGGYRLDRLDPFDLSKLIVGSEGTLAIVTAATLRLVELPKAKMFAVGHFDSLLGAVDATHDALELQPHAVEMIDRTILGLSRAKVEFRALADRLDGDPEALLFVSFAGDTEDEVRSKLDQLEAAWKRNGHGYFFLRAETAAEQDALTKVRKAGLGLLMAASEGRTRPAAFVEDTAVPPEHLHEYVERFQAIFDARGLKAGFYGHCSVGCLHIRPFLDLSRPDQVETMLEVASEVVDLVAEFDGVNSSEHGDGRIRSPFSPRIFGDELYGAMRSVKRLFDPDGVFNPGVMVDAETLPIHIRDAEYPRPEPLVTHFDFPEGSMHAAADRCQRIGACRKTGSGVMCPSYMATREEEHATRGRANALVKALSEPDPAAALGDERLFEILDLCLECKACKSECPLSVDMATLKSEFLSHHNAIHGTPLRSRLFGAIRTLNKVGAATAPLSNAPIPRRLMERVTGIDRRRPLPRFERETLIKWAGSRPAAAAPSRGPVTFLADSFTTFTEPGVGRSAIELLDAAGYGVRLESGGCCGRASISKGLLDDAKAKAEALSDRLASAAGVITGVEPSCLLTLREEHVQLIGDRGIAERTKLVEELLVEAIDDGALKLRDLGPRRILFHGHCHQKALAGTASTVALLERLPGATVVELDAGCCGMAGSFGFEAEHYELSMRIGGMRLFPAVRQEPAATLIAATGVSCRQQIAHGTGRPARHPVQLVREALIE</sequence>
<feature type="domain" description="FAD-binding PCMH-type" evidence="8">
    <location>
        <begin position="33"/>
        <end position="252"/>
    </location>
</feature>
<keyword evidence="3" id="KW-0479">Metal-binding</keyword>
<keyword evidence="10" id="KW-1185">Reference proteome</keyword>
<gene>
    <name evidence="9" type="ORF">OM076_12105</name>
</gene>
<dbReference type="Gene3D" id="1.10.45.10">
    <property type="entry name" value="Vanillyl-alcohol Oxidase, Chain A, domain 4"/>
    <property type="match status" value="1"/>
</dbReference>
<dbReference type="Pfam" id="PF02913">
    <property type="entry name" value="FAD-oxidase_C"/>
    <property type="match status" value="1"/>
</dbReference>
<dbReference type="PROSITE" id="PS00198">
    <property type="entry name" value="4FE4S_FER_1"/>
    <property type="match status" value="1"/>
</dbReference>
<dbReference type="InterPro" id="IPR016171">
    <property type="entry name" value="Vanillyl_alc_oxidase_C-sub2"/>
</dbReference>
<dbReference type="InterPro" id="IPR004017">
    <property type="entry name" value="Cys_rich_dom"/>
</dbReference>
<evidence type="ECO:0000256" key="6">
    <source>
        <dbReference type="ARBA" id="ARBA00023004"/>
    </source>
</evidence>
<comment type="caution">
    <text evidence="9">The sequence shown here is derived from an EMBL/GenBank/DDBJ whole genome shotgun (WGS) entry which is preliminary data.</text>
</comment>
<evidence type="ECO:0000256" key="2">
    <source>
        <dbReference type="ARBA" id="ARBA00022630"/>
    </source>
</evidence>
<keyword evidence="5" id="KW-0560">Oxidoreductase</keyword>
<evidence type="ECO:0000256" key="7">
    <source>
        <dbReference type="ARBA" id="ARBA00023014"/>
    </source>
</evidence>
<dbReference type="SUPFAM" id="SSF55103">
    <property type="entry name" value="FAD-linked oxidases, C-terminal domain"/>
    <property type="match status" value="1"/>
</dbReference>
<dbReference type="EMBL" id="JAPDOD010000008">
    <property type="protein sequence ID" value="MDA0161012.1"/>
    <property type="molecule type" value="Genomic_DNA"/>
</dbReference>
<dbReference type="SUPFAM" id="SSF56176">
    <property type="entry name" value="FAD-binding/transporter-associated domain-like"/>
    <property type="match status" value="1"/>
</dbReference>
<dbReference type="InterPro" id="IPR016166">
    <property type="entry name" value="FAD-bd_PCMH"/>
</dbReference>
<dbReference type="InterPro" id="IPR006094">
    <property type="entry name" value="Oxid_FAD_bind_N"/>
</dbReference>
<dbReference type="InterPro" id="IPR017896">
    <property type="entry name" value="4Fe4S_Fe-S-bd"/>
</dbReference>
<dbReference type="PANTHER" id="PTHR11748">
    <property type="entry name" value="D-LACTATE DEHYDROGENASE"/>
    <property type="match status" value="1"/>
</dbReference>
<dbReference type="Proteomes" id="UP001149140">
    <property type="component" value="Unassembled WGS sequence"/>
</dbReference>
<keyword evidence="6" id="KW-0408">Iron</keyword>
<dbReference type="PANTHER" id="PTHR11748:SF119">
    <property type="entry name" value="D-2-HYDROXYGLUTARATE DEHYDROGENASE"/>
    <property type="match status" value="1"/>
</dbReference>
<dbReference type="InterPro" id="IPR004113">
    <property type="entry name" value="FAD-bd_oxidored_4_C"/>
</dbReference>
<dbReference type="PROSITE" id="PS51387">
    <property type="entry name" value="FAD_PCMH"/>
    <property type="match status" value="1"/>
</dbReference>
<dbReference type="GO" id="GO:0004458">
    <property type="term" value="F:D-lactate dehydrogenase (cytochrome) activity"/>
    <property type="evidence" value="ECO:0007669"/>
    <property type="project" value="TreeGrafter"/>
</dbReference>